<sequence>MKMSLSGFEFSSIIAVLLLLIQLSSAAVLPVDYASQYGVASADEMTALPEEGSLFAERPAKRAQTFVRFGKRAQTFVRFGKRGQTFVRFGRSAPFEQ</sequence>
<dbReference type="Proteomes" id="UP000230233">
    <property type="component" value="Chromosome II"/>
</dbReference>
<protein>
    <submittedName>
        <fullName evidence="2">Uncharacterized protein</fullName>
    </submittedName>
</protein>
<feature type="chain" id="PRO_5013902418" evidence="1">
    <location>
        <begin position="27"/>
        <end position="97"/>
    </location>
</feature>
<keyword evidence="1" id="KW-0732">Signal</keyword>
<accession>A0A2G5V373</accession>
<gene>
    <name evidence="2" type="primary">Cni-flp-16</name>
    <name evidence="2" type="synonym">Cnig_chr_II.g5955</name>
    <name evidence="2" type="ORF">B9Z55_005955</name>
</gene>
<dbReference type="AlphaFoldDB" id="A0A2G5V373"/>
<reference evidence="3" key="1">
    <citation type="submission" date="2017-10" db="EMBL/GenBank/DDBJ databases">
        <title>Rapid genome shrinkage in a self-fertile nematode reveals novel sperm competition proteins.</title>
        <authorList>
            <person name="Yin D."/>
            <person name="Schwarz E.M."/>
            <person name="Thomas C.G."/>
            <person name="Felde R.L."/>
            <person name="Korf I.F."/>
            <person name="Cutter A.D."/>
            <person name="Schartner C.M."/>
            <person name="Ralston E.J."/>
            <person name="Meyer B.J."/>
            <person name="Haag E.S."/>
        </authorList>
    </citation>
    <scope>NUCLEOTIDE SEQUENCE [LARGE SCALE GENOMIC DNA]</scope>
    <source>
        <strain evidence="3">JU1422</strain>
    </source>
</reference>
<dbReference type="STRING" id="1611254.A0A2G5V373"/>
<keyword evidence="3" id="KW-1185">Reference proteome</keyword>
<dbReference type="OrthoDB" id="5813613at2759"/>
<dbReference type="EMBL" id="PDUG01000002">
    <property type="protein sequence ID" value="PIC46180.1"/>
    <property type="molecule type" value="Genomic_DNA"/>
</dbReference>
<evidence type="ECO:0000313" key="2">
    <source>
        <dbReference type="EMBL" id="PIC46180.1"/>
    </source>
</evidence>
<proteinExistence type="predicted"/>
<name>A0A2G5V373_9PELO</name>
<evidence type="ECO:0000256" key="1">
    <source>
        <dbReference type="SAM" id="SignalP"/>
    </source>
</evidence>
<comment type="caution">
    <text evidence="2">The sequence shown here is derived from an EMBL/GenBank/DDBJ whole genome shotgun (WGS) entry which is preliminary data.</text>
</comment>
<organism evidence="2 3">
    <name type="scientific">Caenorhabditis nigoni</name>
    <dbReference type="NCBI Taxonomy" id="1611254"/>
    <lineage>
        <taxon>Eukaryota</taxon>
        <taxon>Metazoa</taxon>
        <taxon>Ecdysozoa</taxon>
        <taxon>Nematoda</taxon>
        <taxon>Chromadorea</taxon>
        <taxon>Rhabditida</taxon>
        <taxon>Rhabditina</taxon>
        <taxon>Rhabditomorpha</taxon>
        <taxon>Rhabditoidea</taxon>
        <taxon>Rhabditidae</taxon>
        <taxon>Peloderinae</taxon>
        <taxon>Caenorhabditis</taxon>
    </lineage>
</organism>
<evidence type="ECO:0000313" key="3">
    <source>
        <dbReference type="Proteomes" id="UP000230233"/>
    </source>
</evidence>
<feature type="signal peptide" evidence="1">
    <location>
        <begin position="1"/>
        <end position="26"/>
    </location>
</feature>